<dbReference type="Proteomes" id="UP001190926">
    <property type="component" value="Unassembled WGS sequence"/>
</dbReference>
<comment type="cofactor">
    <cofactor evidence="11">
        <name>heme</name>
        <dbReference type="ChEBI" id="CHEBI:30413"/>
    </cofactor>
</comment>
<evidence type="ECO:0000256" key="8">
    <source>
        <dbReference type="ARBA" id="ARBA00023004"/>
    </source>
</evidence>
<keyword evidence="6 13" id="KW-1133">Transmembrane helix</keyword>
<evidence type="ECO:0000256" key="1">
    <source>
        <dbReference type="ARBA" id="ARBA00004167"/>
    </source>
</evidence>
<keyword evidence="8 11" id="KW-0408">Iron</keyword>
<evidence type="ECO:0000256" key="2">
    <source>
        <dbReference type="ARBA" id="ARBA00010617"/>
    </source>
</evidence>
<dbReference type="InterPro" id="IPR002401">
    <property type="entry name" value="Cyt_P450_E_grp-I"/>
</dbReference>
<dbReference type="EMBL" id="SDAM02000057">
    <property type="protein sequence ID" value="KAH6833548.1"/>
    <property type="molecule type" value="Genomic_DNA"/>
</dbReference>
<dbReference type="SUPFAM" id="SSF48264">
    <property type="entry name" value="Cytochrome P450"/>
    <property type="match status" value="1"/>
</dbReference>
<name>A0AAD4JGS2_PERFH</name>
<dbReference type="GO" id="GO:0016705">
    <property type="term" value="F:oxidoreductase activity, acting on paired donors, with incorporation or reduction of molecular oxygen"/>
    <property type="evidence" value="ECO:0007669"/>
    <property type="project" value="InterPro"/>
</dbReference>
<dbReference type="PROSITE" id="PS00086">
    <property type="entry name" value="CYTOCHROME_P450"/>
    <property type="match status" value="1"/>
</dbReference>
<evidence type="ECO:0000256" key="11">
    <source>
        <dbReference type="PIRSR" id="PIRSR602401-1"/>
    </source>
</evidence>
<dbReference type="InterPro" id="IPR036396">
    <property type="entry name" value="Cyt_P450_sf"/>
</dbReference>
<evidence type="ECO:0000256" key="10">
    <source>
        <dbReference type="ARBA" id="ARBA00023136"/>
    </source>
</evidence>
<dbReference type="PRINTS" id="PR00385">
    <property type="entry name" value="P450"/>
</dbReference>
<dbReference type="InterPro" id="IPR050665">
    <property type="entry name" value="Cytochrome_P450_Monooxygen"/>
</dbReference>
<gene>
    <name evidence="14" type="ORF">C2S53_004927</name>
</gene>
<accession>A0AAD4JGS2</accession>
<evidence type="ECO:0000256" key="7">
    <source>
        <dbReference type="ARBA" id="ARBA00023002"/>
    </source>
</evidence>
<evidence type="ECO:0000256" key="12">
    <source>
        <dbReference type="RuleBase" id="RU000461"/>
    </source>
</evidence>
<evidence type="ECO:0000256" key="6">
    <source>
        <dbReference type="ARBA" id="ARBA00022989"/>
    </source>
</evidence>
<evidence type="ECO:0000256" key="4">
    <source>
        <dbReference type="ARBA" id="ARBA00022692"/>
    </source>
</evidence>
<feature type="transmembrane region" description="Helical" evidence="13">
    <location>
        <begin position="6"/>
        <end position="29"/>
    </location>
</feature>
<dbReference type="Pfam" id="PF00067">
    <property type="entry name" value="p450"/>
    <property type="match status" value="1"/>
</dbReference>
<evidence type="ECO:0000256" key="9">
    <source>
        <dbReference type="ARBA" id="ARBA00023033"/>
    </source>
</evidence>
<keyword evidence="15" id="KW-1185">Reference proteome</keyword>
<dbReference type="PANTHER" id="PTHR24282">
    <property type="entry name" value="CYTOCHROME P450 FAMILY MEMBER"/>
    <property type="match status" value="1"/>
</dbReference>
<dbReference type="AlphaFoldDB" id="A0AAD4JGS2"/>
<evidence type="ECO:0000256" key="3">
    <source>
        <dbReference type="ARBA" id="ARBA00022617"/>
    </source>
</evidence>
<evidence type="ECO:0000313" key="14">
    <source>
        <dbReference type="EMBL" id="KAH6833548.1"/>
    </source>
</evidence>
<comment type="caution">
    <text evidence="14">The sequence shown here is derived from an EMBL/GenBank/DDBJ whole genome shotgun (WGS) entry which is preliminary data.</text>
</comment>
<comment type="similarity">
    <text evidence="2 12">Belongs to the cytochrome P450 family.</text>
</comment>
<evidence type="ECO:0000256" key="5">
    <source>
        <dbReference type="ARBA" id="ARBA00022723"/>
    </source>
</evidence>
<dbReference type="GO" id="GO:0005506">
    <property type="term" value="F:iron ion binding"/>
    <property type="evidence" value="ECO:0007669"/>
    <property type="project" value="InterPro"/>
</dbReference>
<dbReference type="PRINTS" id="PR00463">
    <property type="entry name" value="EP450I"/>
</dbReference>
<reference evidence="14 15" key="1">
    <citation type="journal article" date="2021" name="Nat. Commun.">
        <title>Incipient diploidization of the medicinal plant Perilla within 10,000 years.</title>
        <authorList>
            <person name="Zhang Y."/>
            <person name="Shen Q."/>
            <person name="Leng L."/>
            <person name="Zhang D."/>
            <person name="Chen S."/>
            <person name="Shi Y."/>
            <person name="Ning Z."/>
            <person name="Chen S."/>
        </authorList>
    </citation>
    <scope>NUCLEOTIDE SEQUENCE [LARGE SCALE GENOMIC DNA]</scope>
    <source>
        <strain evidence="15">cv. PC099</strain>
    </source>
</reference>
<dbReference type="Gene3D" id="1.10.630.10">
    <property type="entry name" value="Cytochrome P450"/>
    <property type="match status" value="1"/>
</dbReference>
<dbReference type="GO" id="GO:0009753">
    <property type="term" value="P:response to jasmonic acid"/>
    <property type="evidence" value="ECO:0007669"/>
    <property type="project" value="UniProtKB-ARBA"/>
</dbReference>
<evidence type="ECO:0000313" key="15">
    <source>
        <dbReference type="Proteomes" id="UP001190926"/>
    </source>
</evidence>
<proteinExistence type="inferred from homology"/>
<keyword evidence="10 13" id="KW-0472">Membrane</keyword>
<protein>
    <submittedName>
        <fullName evidence="14">Cytochrome P450</fullName>
    </submittedName>
</protein>
<feature type="binding site" description="axial binding residue" evidence="11">
    <location>
        <position position="464"/>
    </location>
    <ligand>
        <name>heme</name>
        <dbReference type="ChEBI" id="CHEBI:30413"/>
    </ligand>
    <ligandPart>
        <name>Fe</name>
        <dbReference type="ChEBI" id="CHEBI:18248"/>
    </ligandPart>
</feature>
<dbReference type="FunFam" id="1.10.630.10:FF:000029">
    <property type="entry name" value="Cytochrome P450 734A1"/>
    <property type="match status" value="1"/>
</dbReference>
<organism evidence="14 15">
    <name type="scientific">Perilla frutescens var. hirtella</name>
    <name type="common">Perilla citriodora</name>
    <name type="synonym">Perilla setoyensis</name>
    <dbReference type="NCBI Taxonomy" id="608512"/>
    <lineage>
        <taxon>Eukaryota</taxon>
        <taxon>Viridiplantae</taxon>
        <taxon>Streptophyta</taxon>
        <taxon>Embryophyta</taxon>
        <taxon>Tracheophyta</taxon>
        <taxon>Spermatophyta</taxon>
        <taxon>Magnoliopsida</taxon>
        <taxon>eudicotyledons</taxon>
        <taxon>Gunneridae</taxon>
        <taxon>Pentapetalae</taxon>
        <taxon>asterids</taxon>
        <taxon>lamiids</taxon>
        <taxon>Lamiales</taxon>
        <taxon>Lamiaceae</taxon>
        <taxon>Nepetoideae</taxon>
        <taxon>Elsholtzieae</taxon>
        <taxon>Perilla</taxon>
    </lineage>
</organism>
<dbReference type="GO" id="GO:0004497">
    <property type="term" value="F:monooxygenase activity"/>
    <property type="evidence" value="ECO:0007669"/>
    <property type="project" value="UniProtKB-KW"/>
</dbReference>
<dbReference type="GO" id="GO:0016020">
    <property type="term" value="C:membrane"/>
    <property type="evidence" value="ECO:0007669"/>
    <property type="project" value="UniProtKB-SubCell"/>
</dbReference>
<dbReference type="PANTHER" id="PTHR24282:SF255">
    <property type="entry name" value="CYTOCHROME P450 72A11-RELATED"/>
    <property type="match status" value="1"/>
</dbReference>
<evidence type="ECO:0000256" key="13">
    <source>
        <dbReference type="SAM" id="Phobius"/>
    </source>
</evidence>
<dbReference type="GO" id="GO:0020037">
    <property type="term" value="F:heme binding"/>
    <property type="evidence" value="ECO:0007669"/>
    <property type="project" value="InterPro"/>
</dbReference>
<dbReference type="GO" id="GO:0009820">
    <property type="term" value="P:alkaloid metabolic process"/>
    <property type="evidence" value="ECO:0007669"/>
    <property type="project" value="UniProtKB-ARBA"/>
</dbReference>
<dbReference type="InterPro" id="IPR001128">
    <property type="entry name" value="Cyt_P450"/>
</dbReference>
<dbReference type="InterPro" id="IPR017972">
    <property type="entry name" value="Cyt_P450_CS"/>
</dbReference>
<sequence length="516" mass="59030">MDLLYISVAIPLGAVALIYGWKFLNWAWFIPKKLEKSLRQQGFNGNSYKFMLGDLNEIMAMEKESLSKPITSFSHDFSPRILPFLHKTFTNYGKNSFVWFGTDPAVFIWDLEKIREILSKAFVFQKLSNPMGEVLAKGLTSYETDKWAKHRRLINPAFQMDKIKQMPPSFYMSCCDMLSEWEKIVPTSDEGWIELDVWPYLQTLTSDAISRTAFGSSYGQGKKIFQLQKELAALLMKATLSFFIPGFRFLPTRANIRMNRIRKEVESLLLDLIDKRTKAIEAGEAITDNLLDMLLESNMKEKQEKGNKFGMSMQDVVEECKLFYIAGQETTSSLLVWTMILLSNHSDWQARAREEVKQAFGTAQPHFQGLNGLKIVSMILQEVLRLYPPVFMIARKTHKETAIGNVSFPAGVNLILPVVQVQHDRKIWGDDATEFKPERFSEGVGKATEGQFSYFPFGWGPRICIGQNFAMLEAKMAVAMILQRYSFELSPSYSHAPTTLLFLQPQHGAHLILRKV</sequence>
<keyword evidence="9 12" id="KW-0503">Monooxygenase</keyword>
<keyword evidence="4 13" id="KW-0812">Transmembrane</keyword>
<keyword evidence="7 12" id="KW-0560">Oxidoreductase</keyword>
<keyword evidence="3 11" id="KW-0349">Heme</keyword>
<keyword evidence="5 11" id="KW-0479">Metal-binding</keyword>
<comment type="subcellular location">
    <subcellularLocation>
        <location evidence="1">Membrane</location>
        <topology evidence="1">Single-pass membrane protein</topology>
    </subcellularLocation>
</comment>